<protein>
    <recommendedName>
        <fullName evidence="4">Protein kinase domain-containing protein</fullName>
    </recommendedName>
</protein>
<keyword evidence="6" id="KW-1185">Reference proteome</keyword>
<proteinExistence type="predicted"/>
<dbReference type="Proteomes" id="UP000238479">
    <property type="component" value="Chromosome 6"/>
</dbReference>
<feature type="signal peptide" evidence="3">
    <location>
        <begin position="1"/>
        <end position="17"/>
    </location>
</feature>
<keyword evidence="1" id="KW-0547">Nucleotide-binding</keyword>
<dbReference type="GO" id="GO:0007166">
    <property type="term" value="P:cell surface receptor signaling pathway"/>
    <property type="evidence" value="ECO:0007669"/>
    <property type="project" value="InterPro"/>
</dbReference>
<dbReference type="InterPro" id="IPR045274">
    <property type="entry name" value="WAK-like"/>
</dbReference>
<dbReference type="InterPro" id="IPR000719">
    <property type="entry name" value="Prot_kinase_dom"/>
</dbReference>
<dbReference type="SUPFAM" id="SSF56112">
    <property type="entry name" value="Protein kinase-like (PK-like)"/>
    <property type="match status" value="1"/>
</dbReference>
<reference evidence="5 6" key="1">
    <citation type="journal article" date="2018" name="Nat. Genet.">
        <title>The Rosa genome provides new insights in the design of modern roses.</title>
        <authorList>
            <person name="Bendahmane M."/>
        </authorList>
    </citation>
    <scope>NUCLEOTIDE SEQUENCE [LARGE SCALE GENOMIC DNA]</scope>
    <source>
        <strain evidence="6">cv. Old Blush</strain>
    </source>
</reference>
<evidence type="ECO:0000313" key="5">
    <source>
        <dbReference type="EMBL" id="PRQ22279.1"/>
    </source>
</evidence>
<dbReference type="OMA" id="KLCDFWF"/>
<dbReference type="Gramene" id="PRQ22279">
    <property type="protein sequence ID" value="PRQ22279"/>
    <property type="gene ID" value="RchiOBHm_Chr6g0248561"/>
</dbReference>
<keyword evidence="3" id="KW-0732">Signal</keyword>
<dbReference type="Gene3D" id="1.10.510.10">
    <property type="entry name" value="Transferase(Phosphotransferase) domain 1"/>
    <property type="match status" value="1"/>
</dbReference>
<evidence type="ECO:0000256" key="2">
    <source>
        <dbReference type="ARBA" id="ARBA00022840"/>
    </source>
</evidence>
<keyword evidence="2" id="KW-0067">ATP-binding</keyword>
<evidence type="ECO:0000256" key="3">
    <source>
        <dbReference type="SAM" id="SignalP"/>
    </source>
</evidence>
<evidence type="ECO:0000313" key="6">
    <source>
        <dbReference type="Proteomes" id="UP000238479"/>
    </source>
</evidence>
<name>A0A2P6PK24_ROSCH</name>
<organism evidence="5 6">
    <name type="scientific">Rosa chinensis</name>
    <name type="common">China rose</name>
    <dbReference type="NCBI Taxonomy" id="74649"/>
    <lineage>
        <taxon>Eukaryota</taxon>
        <taxon>Viridiplantae</taxon>
        <taxon>Streptophyta</taxon>
        <taxon>Embryophyta</taxon>
        <taxon>Tracheophyta</taxon>
        <taxon>Spermatophyta</taxon>
        <taxon>Magnoliopsida</taxon>
        <taxon>eudicotyledons</taxon>
        <taxon>Gunneridae</taxon>
        <taxon>Pentapetalae</taxon>
        <taxon>rosids</taxon>
        <taxon>fabids</taxon>
        <taxon>Rosales</taxon>
        <taxon>Rosaceae</taxon>
        <taxon>Rosoideae</taxon>
        <taxon>Rosoideae incertae sedis</taxon>
        <taxon>Rosa</taxon>
    </lineage>
</organism>
<sequence length="295" mass="33457">MGNLMLFAITLLKNSSGQPIKFDPSGIIPEGSFYYRGFLDNRLIIIKKREGRDGLSRNFKRAREEAIRDIIISMQMSTQKNVLKLLGCCLEFPIPALVHEYATHGCVLNDEGGFWSNESLPWKTRLRIAKQLASAITYLHTAFPRPIIHRHLRPHCIFLDDDFVPKLCDFSYSITILSEKSHVQDVVIKGTMWYLSPDFGVILLGFLAGRKLLAGHDDLIKSVKLHACDGQIQTIVDPKILDELGGGNEPTQLQLHDFLALAWLCSTRDESELRPDMIDVAKELMRIEKSIWPPC</sequence>
<dbReference type="GO" id="GO:0004674">
    <property type="term" value="F:protein serine/threonine kinase activity"/>
    <property type="evidence" value="ECO:0007669"/>
    <property type="project" value="TreeGrafter"/>
</dbReference>
<accession>A0A2P6PK24</accession>
<keyword evidence="5" id="KW-0808">Transferase</keyword>
<dbReference type="GO" id="GO:0005886">
    <property type="term" value="C:plasma membrane"/>
    <property type="evidence" value="ECO:0007669"/>
    <property type="project" value="TreeGrafter"/>
</dbReference>
<dbReference type="Pfam" id="PF00069">
    <property type="entry name" value="Pkinase"/>
    <property type="match status" value="1"/>
</dbReference>
<comment type="caution">
    <text evidence="5">The sequence shown here is derived from an EMBL/GenBank/DDBJ whole genome shotgun (WGS) entry which is preliminary data.</text>
</comment>
<dbReference type="EMBL" id="PDCK01000044">
    <property type="protein sequence ID" value="PRQ22279.1"/>
    <property type="molecule type" value="Genomic_DNA"/>
</dbReference>
<feature type="chain" id="PRO_5015167216" description="Protein kinase domain-containing protein" evidence="3">
    <location>
        <begin position="18"/>
        <end position="295"/>
    </location>
</feature>
<evidence type="ECO:0000256" key="1">
    <source>
        <dbReference type="ARBA" id="ARBA00022741"/>
    </source>
</evidence>
<feature type="domain" description="Protein kinase" evidence="4">
    <location>
        <begin position="1"/>
        <end position="295"/>
    </location>
</feature>
<gene>
    <name evidence="5" type="ORF">RchiOBHm_Chr6g0248561</name>
</gene>
<dbReference type="PANTHER" id="PTHR27005">
    <property type="entry name" value="WALL-ASSOCIATED RECEPTOR KINASE-LIKE 21"/>
    <property type="match status" value="1"/>
</dbReference>
<dbReference type="GO" id="GO:0005524">
    <property type="term" value="F:ATP binding"/>
    <property type="evidence" value="ECO:0007669"/>
    <property type="project" value="UniProtKB-KW"/>
</dbReference>
<dbReference type="PROSITE" id="PS50011">
    <property type="entry name" value="PROTEIN_KINASE_DOM"/>
    <property type="match status" value="1"/>
</dbReference>
<evidence type="ECO:0000259" key="4">
    <source>
        <dbReference type="PROSITE" id="PS50011"/>
    </source>
</evidence>
<dbReference type="InterPro" id="IPR011009">
    <property type="entry name" value="Kinase-like_dom_sf"/>
</dbReference>
<dbReference type="PANTHER" id="PTHR27005:SF466">
    <property type="entry name" value="NON-FUNCTIONAL PSEUDOKINASE ZED1-LIKE"/>
    <property type="match status" value="1"/>
</dbReference>
<dbReference type="AlphaFoldDB" id="A0A2P6PK24"/>